<evidence type="ECO:0008006" key="4">
    <source>
        <dbReference type="Google" id="ProtNLM"/>
    </source>
</evidence>
<protein>
    <recommendedName>
        <fullName evidence="4">F5/8 type C domain-containing protein</fullName>
    </recommendedName>
</protein>
<dbReference type="KEGG" id="fax:FUAX_14870"/>
<dbReference type="PROSITE" id="PS51257">
    <property type="entry name" value="PROKAR_LIPOPROTEIN"/>
    <property type="match status" value="1"/>
</dbReference>
<gene>
    <name evidence="2" type="ORF">FUAX_14870</name>
</gene>
<proteinExistence type="predicted"/>
<keyword evidence="3" id="KW-1185">Reference proteome</keyword>
<evidence type="ECO:0000256" key="1">
    <source>
        <dbReference type="SAM" id="SignalP"/>
    </source>
</evidence>
<feature type="signal peptide" evidence="1">
    <location>
        <begin position="1"/>
        <end position="20"/>
    </location>
</feature>
<feature type="chain" id="PRO_5043795909" description="F5/8 type C domain-containing protein" evidence="1">
    <location>
        <begin position="21"/>
        <end position="799"/>
    </location>
</feature>
<evidence type="ECO:0000313" key="3">
    <source>
        <dbReference type="Proteomes" id="UP001348817"/>
    </source>
</evidence>
<reference evidence="2 3" key="1">
    <citation type="submission" date="2021-12" db="EMBL/GenBank/DDBJ databases">
        <title>Genome sequencing of bacteria with rrn-lacking chromosome and rrn-plasmid.</title>
        <authorList>
            <person name="Anda M."/>
            <person name="Iwasaki W."/>
        </authorList>
    </citation>
    <scope>NUCLEOTIDE SEQUENCE [LARGE SCALE GENOMIC DNA]</scope>
    <source>
        <strain evidence="2 3">DSM 100852</strain>
    </source>
</reference>
<dbReference type="AlphaFoldDB" id="A0AAU9DDT6"/>
<dbReference type="InterPro" id="IPR017853">
    <property type="entry name" value="GH"/>
</dbReference>
<sequence>MTNRIFLTVFLGVFSCLAFAQKNKVFPGADERTPSRSEYFTWINNTNEGPTEAQTMANLEFFKWLREEYGMRLDIYAFDAGAIDGKKFYGEMGSLRFLKQFPEGFGPVSKFATENGTSLGLWGGPDGFGNTPEEAKARHEMMVSLCRDFNFDLFKMDAVCGQLRPEKYEAFDKMMTECRKYEPNLVLLNHRLDLGQGTKHSTTYLLGGKETYIDVHSFNQNTAPHHRAGAISRGLTPNLTRLTEDHGVCLSSCLDYWEDDLVLQAFNRNLVLAPQIYGSPMFLRDDEYPKLARVFNLHRKYRDILVDGIRLPEERYGPYAVARGDKDTRLLTLRNLTWEPVSCKVKLDESIGLMQGEKIRLRQYFPVERILEDKNYGDEIEVEVLPFRVCLLKISNKDDGEIGVKGCDFEVVRNVEGKPVEVKLLAMPGSTKKIKFVGFQNEINVADLDGKPVRISTNRSLRVHFDGRAPKEKYHRKLGVATQTPVPSDASTLYEATCFAADNNALEFRAIKRSGESQIPEVIKARKTFFDQPLIKRRELVDEFMFDDDLETAFSPTMRWRESRNYKRALRIDLGKIQVLDSLVLTTPDEFSMQPLKLDEGNYVYVSKDLEEWKRITFLAGERMVVDLRNADSVRYVKMSPAPMRVLEVKGYRSGKSLDRADWRGSNLFDASFVAQSAWEANVRLDEASEHAYICVAVNGEYGEDGAVVALKIGDRYVGSPDRAPSYAFNDWETTRKGYGGKNNTFYIPVDRSMIGEDISVRILCKKKEVELNPEVWISAYPIPYVSKTLRIGRESLSL</sequence>
<dbReference type="RefSeq" id="WP_338394275.1">
    <property type="nucleotide sequence ID" value="NZ_AP025314.1"/>
</dbReference>
<dbReference type="Proteomes" id="UP001348817">
    <property type="component" value="Chromosome"/>
</dbReference>
<evidence type="ECO:0000313" key="2">
    <source>
        <dbReference type="EMBL" id="BDD09055.1"/>
    </source>
</evidence>
<dbReference type="SUPFAM" id="SSF51445">
    <property type="entry name" value="(Trans)glycosidases"/>
    <property type="match status" value="1"/>
</dbReference>
<dbReference type="EMBL" id="AP025314">
    <property type="protein sequence ID" value="BDD09055.1"/>
    <property type="molecule type" value="Genomic_DNA"/>
</dbReference>
<name>A0AAU9DDT6_9BACT</name>
<accession>A0AAU9DDT6</accession>
<keyword evidence="1" id="KW-0732">Signal</keyword>
<organism evidence="2 3">
    <name type="scientific">Fulvitalea axinellae</name>
    <dbReference type="NCBI Taxonomy" id="1182444"/>
    <lineage>
        <taxon>Bacteria</taxon>
        <taxon>Pseudomonadati</taxon>
        <taxon>Bacteroidota</taxon>
        <taxon>Cytophagia</taxon>
        <taxon>Cytophagales</taxon>
        <taxon>Persicobacteraceae</taxon>
        <taxon>Fulvitalea</taxon>
    </lineage>
</organism>